<dbReference type="AlphaFoldDB" id="A0A088FNW9"/>
<dbReference type="EMBL" id="KF991092">
    <property type="protein sequence ID" value="AIM47982.1"/>
    <property type="molecule type" value="Genomic_DNA"/>
</dbReference>
<organism evidence="1">
    <name type="scientific">Xanthomonas citri pv. mangiferaeindicae</name>
    <name type="common">agent of mango bacterial black spot</name>
    <dbReference type="NCBI Taxonomy" id="454594"/>
    <lineage>
        <taxon>Bacteria</taxon>
        <taxon>Pseudomonadati</taxon>
        <taxon>Pseudomonadota</taxon>
        <taxon>Gammaproteobacteria</taxon>
        <taxon>Lysobacterales</taxon>
        <taxon>Lysobacteraceae</taxon>
        <taxon>Xanthomonas</taxon>
    </lineage>
</organism>
<name>A0A088FNW9_XANCI</name>
<evidence type="ECO:0000313" key="1">
    <source>
        <dbReference type="EMBL" id="AIM47982.1"/>
    </source>
</evidence>
<reference evidence="1" key="1">
    <citation type="journal article" date="2014" name="Appl. Environ. Microbiol.">
        <title>Genomic insights into the evolutionary origin of Xanthomonas axonopodis pv. citri and its ecological relatives.</title>
        <authorList>
            <person name="Midha S."/>
            <person name="Patil P.B."/>
        </authorList>
    </citation>
    <scope>NUCLEOTIDE SEQUENCE</scope>
    <source>
        <strain evidence="1">LMG941</strain>
    </source>
</reference>
<sequence>MHAVGSGRQSSPLWAAVVQCFALVRCCRAAPVALFPLPVRTGTSLGKLHPASCGTLDPDGGARENGCIIQPLRPLTA</sequence>
<protein>
    <submittedName>
        <fullName evidence="1">Uncharacterized protein</fullName>
    </submittedName>
</protein>
<proteinExistence type="predicted"/>
<accession>A0A088FNW9</accession>